<name>A0A5N6UBG0_ASPTM</name>
<evidence type="ECO:0000313" key="2">
    <source>
        <dbReference type="Proteomes" id="UP000326950"/>
    </source>
</evidence>
<dbReference type="AlphaFoldDB" id="A0A5N6UBG0"/>
<reference evidence="1 2" key="1">
    <citation type="submission" date="2019-04" db="EMBL/GenBank/DDBJ databases">
        <title>Friends and foes A comparative genomics study of 23 Aspergillus species from section Flavi.</title>
        <authorList>
            <consortium name="DOE Joint Genome Institute"/>
            <person name="Kjaerbolling I."/>
            <person name="Vesth T."/>
            <person name="Frisvad J.C."/>
            <person name="Nybo J.L."/>
            <person name="Theobald S."/>
            <person name="Kildgaard S."/>
            <person name="Isbrandt T."/>
            <person name="Kuo A."/>
            <person name="Sato A."/>
            <person name="Lyhne E.K."/>
            <person name="Kogle M.E."/>
            <person name="Wiebenga A."/>
            <person name="Kun R.S."/>
            <person name="Lubbers R.J."/>
            <person name="Makela M.R."/>
            <person name="Barry K."/>
            <person name="Chovatia M."/>
            <person name="Clum A."/>
            <person name="Daum C."/>
            <person name="Haridas S."/>
            <person name="He G."/>
            <person name="LaButti K."/>
            <person name="Lipzen A."/>
            <person name="Mondo S."/>
            <person name="Riley R."/>
            <person name="Salamov A."/>
            <person name="Simmons B.A."/>
            <person name="Magnuson J.K."/>
            <person name="Henrissat B."/>
            <person name="Mortensen U.H."/>
            <person name="Larsen T.O."/>
            <person name="Devries R.P."/>
            <person name="Grigoriev I.V."/>
            <person name="Machida M."/>
            <person name="Baker S.E."/>
            <person name="Andersen M.R."/>
        </authorList>
    </citation>
    <scope>NUCLEOTIDE SEQUENCE [LARGE SCALE GENOMIC DNA]</scope>
    <source>
        <strain evidence="1 2">CBS 117626</strain>
    </source>
</reference>
<dbReference type="OrthoDB" id="4510089at2759"/>
<proteinExistence type="predicted"/>
<dbReference type="EMBL" id="ML738792">
    <property type="protein sequence ID" value="KAE8155905.1"/>
    <property type="molecule type" value="Genomic_DNA"/>
</dbReference>
<gene>
    <name evidence="1" type="ORF">BDV40DRAFT_306571</name>
</gene>
<protein>
    <submittedName>
        <fullName evidence="1">Uncharacterized protein</fullName>
    </submittedName>
</protein>
<sequence length="205" mass="23442">MRDASADDVEFDLKHPRCATHVQRLARTLSQVATFTFHGQLTEEILLGLFVPWENLFALFLRYATKRDACAHVWKAIEPTLLLHNQAFARNVELLRKFKEDCQADAKLWKLTSHASDLYVHDIDKFEPADFGSHGADSEELIPLQDETFNAQTLIAAFHSIVRSWDREIHARHRKTYSYNSPANNPLSQSAAQNLRSLNICNTPV</sequence>
<keyword evidence="2" id="KW-1185">Reference proteome</keyword>
<evidence type="ECO:0000313" key="1">
    <source>
        <dbReference type="EMBL" id="KAE8155905.1"/>
    </source>
</evidence>
<dbReference type="Proteomes" id="UP000326950">
    <property type="component" value="Unassembled WGS sequence"/>
</dbReference>
<organism evidence="1 2">
    <name type="scientific">Aspergillus tamarii</name>
    <dbReference type="NCBI Taxonomy" id="41984"/>
    <lineage>
        <taxon>Eukaryota</taxon>
        <taxon>Fungi</taxon>
        <taxon>Dikarya</taxon>
        <taxon>Ascomycota</taxon>
        <taxon>Pezizomycotina</taxon>
        <taxon>Eurotiomycetes</taxon>
        <taxon>Eurotiomycetidae</taxon>
        <taxon>Eurotiales</taxon>
        <taxon>Aspergillaceae</taxon>
        <taxon>Aspergillus</taxon>
        <taxon>Aspergillus subgen. Circumdati</taxon>
    </lineage>
</organism>
<accession>A0A5N6UBG0</accession>